<feature type="compositionally biased region" description="Basic and acidic residues" evidence="1">
    <location>
        <begin position="36"/>
        <end position="55"/>
    </location>
</feature>
<feature type="compositionally biased region" description="Polar residues" evidence="1">
    <location>
        <begin position="1"/>
        <end position="11"/>
    </location>
</feature>
<feature type="region of interest" description="Disordered" evidence="1">
    <location>
        <begin position="91"/>
        <end position="173"/>
    </location>
</feature>
<feature type="compositionally biased region" description="Polar residues" evidence="1">
    <location>
        <begin position="58"/>
        <end position="67"/>
    </location>
</feature>
<proteinExistence type="predicted"/>
<feature type="compositionally biased region" description="Polar residues" evidence="1">
    <location>
        <begin position="160"/>
        <end position="172"/>
    </location>
</feature>
<reference evidence="2 3" key="1">
    <citation type="submission" date="2006-10" db="EMBL/GenBank/DDBJ databases">
        <title>The Genome Sequence of Batrachochytrium dendrobatidis JEL423.</title>
        <authorList>
            <consortium name="The Broad Institute Genome Sequencing Platform"/>
            <person name="Birren B."/>
            <person name="Lander E."/>
            <person name="Galagan J."/>
            <person name="Cuomo C."/>
            <person name="Devon K."/>
            <person name="Jaffe D."/>
            <person name="Butler J."/>
            <person name="Alvarez P."/>
            <person name="Gnerre S."/>
            <person name="Grabherr M."/>
            <person name="Kleber M."/>
            <person name="Mauceli E."/>
            <person name="Brockman W."/>
            <person name="Young S."/>
            <person name="LaButti K."/>
            <person name="Sykes S."/>
            <person name="DeCaprio D."/>
            <person name="Crawford M."/>
            <person name="Koehrsen M."/>
            <person name="Engels R."/>
            <person name="Montgomery P."/>
            <person name="Pearson M."/>
            <person name="Howarth C."/>
            <person name="Larson L."/>
            <person name="White J."/>
            <person name="O'Leary S."/>
            <person name="Kodira C."/>
            <person name="Zeng Q."/>
            <person name="Yandava C."/>
            <person name="Alvarado L."/>
            <person name="Longcore J."/>
            <person name="James T."/>
        </authorList>
    </citation>
    <scope>NUCLEOTIDE SEQUENCE [LARGE SCALE GENOMIC DNA]</scope>
    <source>
        <strain evidence="2 3">JEL423</strain>
    </source>
</reference>
<feature type="compositionally biased region" description="Acidic residues" evidence="1">
    <location>
        <begin position="117"/>
        <end position="127"/>
    </location>
</feature>
<evidence type="ECO:0000313" key="3">
    <source>
        <dbReference type="Proteomes" id="UP000077115"/>
    </source>
</evidence>
<gene>
    <name evidence="2" type="ORF">BDEG_24679</name>
</gene>
<sequence length="329" mass="36813">MLPFHQQQIRHYQQVKKQDSKPLLFSVPEPSNFPLPKHEGSSNHDDYKTGRKNIEHVGSSNNNPATHPQQLFQKQIKRRIHNVQPNPIAVFSKGIDDTTHSSTDSMSDVSTDSSSESSDDEGIDLESEPMTNANNTHQSLDPKNISFGQIQNESHKASPSAANESYSSNDSLDISRLPQLPPDFDCKAVKIPDEHVILSDYLLLEKPTMNDYVRNYLHTRDGFKNLVAFLTLPGTTDPPMFLENDDGDITKDVLLEPRHQSTANWTRDEAQRGWAVANILADSSLLTNSSDAKGDKACIIRALVRICEPQARGNFKHLRLAKLFMTGCV</sequence>
<feature type="compositionally biased region" description="Polar residues" evidence="1">
    <location>
        <begin position="129"/>
        <end position="152"/>
    </location>
</feature>
<protein>
    <submittedName>
        <fullName evidence="2">Uncharacterized protein</fullName>
    </submittedName>
</protein>
<organism evidence="2 3">
    <name type="scientific">Batrachochytrium dendrobatidis (strain JEL423)</name>
    <dbReference type="NCBI Taxonomy" id="403673"/>
    <lineage>
        <taxon>Eukaryota</taxon>
        <taxon>Fungi</taxon>
        <taxon>Fungi incertae sedis</taxon>
        <taxon>Chytridiomycota</taxon>
        <taxon>Chytridiomycota incertae sedis</taxon>
        <taxon>Chytridiomycetes</taxon>
        <taxon>Rhizophydiales</taxon>
        <taxon>Rhizophydiales incertae sedis</taxon>
        <taxon>Batrachochytrium</taxon>
    </lineage>
</organism>
<feature type="compositionally biased region" description="Low complexity" evidence="1">
    <location>
        <begin position="100"/>
        <end position="116"/>
    </location>
</feature>
<feature type="region of interest" description="Disordered" evidence="1">
    <location>
        <begin position="1"/>
        <end position="67"/>
    </location>
</feature>
<dbReference type="EMBL" id="DS022305">
    <property type="protein sequence ID" value="OAJ41016.1"/>
    <property type="molecule type" value="Genomic_DNA"/>
</dbReference>
<evidence type="ECO:0000256" key="1">
    <source>
        <dbReference type="SAM" id="MobiDB-lite"/>
    </source>
</evidence>
<dbReference type="AlphaFoldDB" id="A0A177WMI6"/>
<dbReference type="VEuPathDB" id="FungiDB:BDEG_24679"/>
<reference evidence="2 3" key="2">
    <citation type="submission" date="2016-05" db="EMBL/GenBank/DDBJ databases">
        <title>Lineage-specific infection strategies underlie the spectrum of fungal disease in amphibians.</title>
        <authorList>
            <person name="Cuomo C.A."/>
            <person name="Farrer R.A."/>
            <person name="James T."/>
            <person name="Longcore J."/>
            <person name="Birren B."/>
        </authorList>
    </citation>
    <scope>NUCLEOTIDE SEQUENCE [LARGE SCALE GENOMIC DNA]</scope>
    <source>
        <strain evidence="2 3">JEL423</strain>
    </source>
</reference>
<dbReference type="Proteomes" id="UP000077115">
    <property type="component" value="Unassembled WGS sequence"/>
</dbReference>
<evidence type="ECO:0000313" key="2">
    <source>
        <dbReference type="EMBL" id="OAJ41016.1"/>
    </source>
</evidence>
<name>A0A177WMI6_BATDL</name>
<accession>A0A177WMI6</accession>